<name>A0AAE7BR43_9LACO</name>
<dbReference type="Gene3D" id="1.10.10.60">
    <property type="entry name" value="Homeodomain-like"/>
    <property type="match status" value="1"/>
</dbReference>
<gene>
    <name evidence="1" type="ORF">FEE40_09760</name>
</gene>
<sequence length="163" mass="19110">MAKGKYQKWLEDENLLLMQGWKRNGLTDEQIAHNMGISINTLNKWKRRFIQIRQALKIGREQSNFIVENALFQKAVKGHVTAQIFWLKNNWRDKYNDSQLSVEERELLKHRIKDSELDTKIKEAKLKILQSEGANAEDHLLELIEAIEKEDDKEHGTDQGINS</sequence>
<protein>
    <submittedName>
        <fullName evidence="1">Small terminase subunit</fullName>
    </submittedName>
</protein>
<dbReference type="RefSeq" id="WP_163587322.1">
    <property type="nucleotide sequence ID" value="NZ_CP040852.1"/>
</dbReference>
<proteinExistence type="predicted"/>
<evidence type="ECO:0000313" key="1">
    <source>
        <dbReference type="EMBL" id="QIA90414.1"/>
    </source>
</evidence>
<accession>A0AAE7BR43</accession>
<dbReference type="EMBL" id="CP040852">
    <property type="protein sequence ID" value="QIA90414.1"/>
    <property type="molecule type" value="Genomic_DNA"/>
</dbReference>
<organism evidence="1 2">
    <name type="scientific">Ligilactobacillus murinus</name>
    <dbReference type="NCBI Taxonomy" id="1622"/>
    <lineage>
        <taxon>Bacteria</taxon>
        <taxon>Bacillati</taxon>
        <taxon>Bacillota</taxon>
        <taxon>Bacilli</taxon>
        <taxon>Lactobacillales</taxon>
        <taxon>Lactobacillaceae</taxon>
        <taxon>Ligilactobacillus</taxon>
    </lineage>
</organism>
<evidence type="ECO:0000313" key="2">
    <source>
        <dbReference type="Proteomes" id="UP000463931"/>
    </source>
</evidence>
<dbReference type="Proteomes" id="UP000463931">
    <property type="component" value="Chromosome"/>
</dbReference>
<reference evidence="1 2" key="1">
    <citation type="journal article" date="2019" name="Nat. Med.">
        <title>Preventing dysbiosis of the neonatal mouse intestinal microbiome protects against late-onset sepsis.</title>
        <authorList>
            <person name="Singer J.R."/>
            <person name="Blosser E.G."/>
            <person name="Zindl C.L."/>
            <person name="Silberger D.J."/>
            <person name="Conlan S."/>
            <person name="Laufer V.A."/>
            <person name="DiToro D."/>
            <person name="Deming C."/>
            <person name="Kumar R."/>
            <person name="Morrow C.D."/>
            <person name="Segre J.A."/>
            <person name="Gray M.J."/>
            <person name="Randolph D.A."/>
            <person name="Weaver C.T."/>
        </authorList>
    </citation>
    <scope>NUCLEOTIDE SEQUENCE [LARGE SCALE GENOMIC DNA]</scope>
    <source>
        <strain evidence="1 2">V10</strain>
    </source>
</reference>
<dbReference type="AlphaFoldDB" id="A0AAE7BR43"/>